<keyword evidence="1" id="KW-0472">Membrane</keyword>
<reference evidence="2" key="1">
    <citation type="submission" date="2015-10" db="EMBL/GenBank/DDBJ databases">
        <authorList>
            <person name="Regsiter A."/>
            <person name="william w."/>
        </authorList>
    </citation>
    <scope>NUCLEOTIDE SEQUENCE</scope>
    <source>
        <strain evidence="2">Montdore</strain>
    </source>
</reference>
<evidence type="ECO:0000313" key="3">
    <source>
        <dbReference type="Proteomes" id="UP001412239"/>
    </source>
</evidence>
<proteinExistence type="predicted"/>
<keyword evidence="1" id="KW-1133">Transmembrane helix</keyword>
<evidence type="ECO:0000256" key="1">
    <source>
        <dbReference type="SAM" id="Phobius"/>
    </source>
</evidence>
<dbReference type="Proteomes" id="UP001412239">
    <property type="component" value="Unassembled WGS sequence"/>
</dbReference>
<sequence length="120" mass="13254">YLTIEDRGKHQHALIFFSIARVRVILDPADQCERGEGLAVEKSDLVAMPARPASTFFLLQESHPSCSLSRGCLAVFSLQLALLFFPSPPLSFSLSLFAFFFCPSPKQKPHPPRSSTSTSN</sequence>
<feature type="non-terminal residue" evidence="2">
    <location>
        <position position="120"/>
    </location>
</feature>
<dbReference type="AlphaFoldDB" id="A0A292Q7T5"/>
<feature type="transmembrane region" description="Helical" evidence="1">
    <location>
        <begin position="80"/>
        <end position="101"/>
    </location>
</feature>
<dbReference type="EMBL" id="LN890950">
    <property type="protein sequence ID" value="CUS15141.1"/>
    <property type="molecule type" value="Genomic_DNA"/>
</dbReference>
<accession>A0A292Q7T5</accession>
<gene>
    <name evidence="2" type="ORF">GSTUAT00000761001</name>
</gene>
<protein>
    <submittedName>
        <fullName evidence="2">Uncharacterized protein</fullName>
    </submittedName>
</protein>
<feature type="non-terminal residue" evidence="2">
    <location>
        <position position="1"/>
    </location>
</feature>
<evidence type="ECO:0000313" key="2">
    <source>
        <dbReference type="EMBL" id="CUS15141.1"/>
    </source>
</evidence>
<keyword evidence="1" id="KW-0812">Transmembrane</keyword>
<organism evidence="2 3">
    <name type="scientific">Tuber aestivum</name>
    <name type="common">summer truffle</name>
    <dbReference type="NCBI Taxonomy" id="59557"/>
    <lineage>
        <taxon>Eukaryota</taxon>
        <taxon>Fungi</taxon>
        <taxon>Dikarya</taxon>
        <taxon>Ascomycota</taxon>
        <taxon>Pezizomycotina</taxon>
        <taxon>Pezizomycetes</taxon>
        <taxon>Pezizales</taxon>
        <taxon>Tuberaceae</taxon>
        <taxon>Tuber</taxon>
    </lineage>
</organism>
<keyword evidence="3" id="KW-1185">Reference proteome</keyword>
<name>A0A292Q7T5_9PEZI</name>